<dbReference type="OrthoDB" id="5605450at2"/>
<accession>A0A097EMD4</accession>
<evidence type="ECO:0000256" key="1">
    <source>
        <dbReference type="SAM" id="Coils"/>
    </source>
</evidence>
<feature type="signal peptide" evidence="2">
    <location>
        <begin position="1"/>
        <end position="20"/>
    </location>
</feature>
<keyword evidence="4" id="KW-1185">Reference proteome</keyword>
<keyword evidence="2" id="KW-0732">Signal</keyword>
<evidence type="ECO:0008006" key="5">
    <source>
        <dbReference type="Google" id="ProtNLM"/>
    </source>
</evidence>
<keyword evidence="1" id="KW-0175">Coiled coil</keyword>
<dbReference type="eggNOG" id="ENOG5032S07">
    <property type="taxonomic scope" value="Bacteria"/>
</dbReference>
<dbReference type="AlphaFoldDB" id="A0A097EMD4"/>
<evidence type="ECO:0000256" key="2">
    <source>
        <dbReference type="SAM" id="SignalP"/>
    </source>
</evidence>
<protein>
    <recommendedName>
        <fullName evidence="5">DUF541 domain-containing protein</fullName>
    </recommendedName>
</protein>
<gene>
    <name evidence="3" type="ORF">LO80_01110</name>
</gene>
<sequence length="228" mass="25424">MKKILPIALFGCLATNVALAGSDNDCPKYNTITYTTQAETTVKSDSILVQVTGYATTTLEDQNSIQKEISDEVNSIVKADWKVKNLEQDKSRSGALNVTLQLEARISQQDLNNLQKALENQKASGKKLVAQVLDYNPPAKDIQAAKQDLMVQIYKDTKAYLDNFNKETHSNYLIQSIKYNDTNSYRPRNTVMFMKAANNEMDASSTNPNPVAVSQDITINANVTFMER</sequence>
<name>A0A097EMD4_9GAMM</name>
<dbReference type="HOGENOM" id="CLU_1213363_0_0_6"/>
<dbReference type="STRING" id="1547445.LO80_01110"/>
<proteinExistence type="predicted"/>
<evidence type="ECO:0000313" key="4">
    <source>
        <dbReference type="Proteomes" id="UP000029672"/>
    </source>
</evidence>
<evidence type="ECO:0000313" key="3">
    <source>
        <dbReference type="EMBL" id="AIT08708.1"/>
    </source>
</evidence>
<feature type="coiled-coil region" evidence="1">
    <location>
        <begin position="104"/>
        <end position="131"/>
    </location>
</feature>
<feature type="chain" id="PRO_5001929984" description="DUF541 domain-containing protein" evidence="2">
    <location>
        <begin position="21"/>
        <end position="228"/>
    </location>
</feature>
<dbReference type="Proteomes" id="UP000029672">
    <property type="component" value="Chromosome"/>
</dbReference>
<dbReference type="EMBL" id="CP009574">
    <property type="protein sequence ID" value="AIT08708.1"/>
    <property type="molecule type" value="Genomic_DNA"/>
</dbReference>
<organism evidence="3 4">
    <name type="scientific">Candidatus Francisella endociliophora</name>
    <dbReference type="NCBI Taxonomy" id="653937"/>
    <lineage>
        <taxon>Bacteria</taxon>
        <taxon>Pseudomonadati</taxon>
        <taxon>Pseudomonadota</taxon>
        <taxon>Gammaproteobacteria</taxon>
        <taxon>Thiotrichales</taxon>
        <taxon>Francisellaceae</taxon>
        <taxon>Francisella</taxon>
    </lineage>
</organism>
<reference evidence="3 4" key="1">
    <citation type="submission" date="2014-10" db="EMBL/GenBank/DDBJ databases">
        <title>Whole genome sequence of Francisella endociliophora strain FSC1006, isolated from a laboratory culture of the marine ciliate Euplotes raikovi.</title>
        <authorList>
            <person name="Granberg M."/>
            <person name="Backman S."/>
            <person name="Lundmark E."/>
            <person name="Nilsson E."/>
            <person name="Karlsson E."/>
            <person name="Thelaus J."/>
            <person name="Ohrman C."/>
            <person name="Larkeryd A."/>
            <person name="Stenberg P."/>
        </authorList>
    </citation>
    <scope>NUCLEOTIDE SEQUENCE [LARGE SCALE GENOMIC DNA]</scope>
    <source>
        <strain evidence="3 4">FSC1006</strain>
    </source>
</reference>
<dbReference type="RefSeq" id="WP_040007769.1">
    <property type="nucleotide sequence ID" value="NZ_CP009574.1"/>
</dbReference>
<dbReference type="KEGG" id="frf:LO80_01110"/>